<dbReference type="SUPFAM" id="SSF52540">
    <property type="entry name" value="P-loop containing nucleoside triphosphate hydrolases"/>
    <property type="match status" value="1"/>
</dbReference>
<dbReference type="InterPro" id="IPR002078">
    <property type="entry name" value="Sigma_54_int"/>
</dbReference>
<feature type="domain" description="Sigma-54 factor interaction" evidence="6">
    <location>
        <begin position="340"/>
        <end position="558"/>
    </location>
</feature>
<reference evidence="7 8" key="1">
    <citation type="submission" date="2020-08" db="EMBL/GenBank/DDBJ databases">
        <title>Novel species isolated from subtropical streams in China.</title>
        <authorList>
            <person name="Lu H."/>
        </authorList>
    </citation>
    <scope>NUCLEOTIDE SEQUENCE [LARGE SCALE GENOMIC DNA]</scope>
    <source>
        <strain evidence="7 8">KACC 16656</strain>
    </source>
</reference>
<dbReference type="PANTHER" id="PTHR32071">
    <property type="entry name" value="TRANSCRIPTIONAL REGULATORY PROTEIN"/>
    <property type="match status" value="1"/>
</dbReference>
<comment type="caution">
    <text evidence="7">The sequence shown here is derived from an EMBL/GenBank/DDBJ whole genome shotgun (WGS) entry which is preliminary data.</text>
</comment>
<keyword evidence="2" id="KW-0067">ATP-binding</keyword>
<evidence type="ECO:0000256" key="4">
    <source>
        <dbReference type="ARBA" id="ARBA00023125"/>
    </source>
</evidence>
<dbReference type="PROSITE" id="PS00675">
    <property type="entry name" value="SIGMA54_INTERACT_1"/>
    <property type="match status" value="1"/>
</dbReference>
<dbReference type="Proteomes" id="UP000648257">
    <property type="component" value="Unassembled WGS sequence"/>
</dbReference>
<dbReference type="Gene3D" id="1.10.10.60">
    <property type="entry name" value="Homeodomain-like"/>
    <property type="match status" value="1"/>
</dbReference>
<dbReference type="Pfam" id="PF02954">
    <property type="entry name" value="HTH_8"/>
    <property type="match status" value="1"/>
</dbReference>
<dbReference type="InterPro" id="IPR025662">
    <property type="entry name" value="Sigma_54_int_dom_ATP-bd_1"/>
</dbReference>
<dbReference type="InterPro" id="IPR058031">
    <property type="entry name" value="AAA_lid_NorR"/>
</dbReference>
<dbReference type="PROSITE" id="PS00676">
    <property type="entry name" value="SIGMA54_INTERACT_2"/>
    <property type="match status" value="1"/>
</dbReference>
<dbReference type="SUPFAM" id="SSF46689">
    <property type="entry name" value="Homeodomain-like"/>
    <property type="match status" value="1"/>
</dbReference>
<dbReference type="InterPro" id="IPR003593">
    <property type="entry name" value="AAA+_ATPase"/>
</dbReference>
<dbReference type="InterPro" id="IPR025943">
    <property type="entry name" value="Sigma_54_int_dom_ATP-bd_2"/>
</dbReference>
<evidence type="ECO:0000313" key="8">
    <source>
        <dbReference type="Proteomes" id="UP000648257"/>
    </source>
</evidence>
<keyword evidence="5" id="KW-0804">Transcription</keyword>
<dbReference type="Gene3D" id="1.10.8.60">
    <property type="match status" value="1"/>
</dbReference>
<keyword evidence="3" id="KW-0805">Transcription regulation</keyword>
<dbReference type="Gene3D" id="3.30.450.40">
    <property type="match status" value="1"/>
</dbReference>
<keyword evidence="1" id="KW-0547">Nucleotide-binding</keyword>
<keyword evidence="4" id="KW-0238">DNA-binding</keyword>
<dbReference type="Pfam" id="PF00158">
    <property type="entry name" value="Sigma54_activat"/>
    <property type="match status" value="1"/>
</dbReference>
<dbReference type="PRINTS" id="PR01590">
    <property type="entry name" value="HTHFIS"/>
</dbReference>
<dbReference type="CDD" id="cd00009">
    <property type="entry name" value="AAA"/>
    <property type="match status" value="1"/>
</dbReference>
<sequence length="648" mass="71448">MRQHAILPTTHLKQARLQLVEQGIHPKAEIDLRVAQSWQRSFSAGLSPLGKSDCADNLSDRHLQLARELNHDLLSHSEPVIEYLFEQVRHSHSMVILADAQGVLMHTLGDLDFLSKADRVALKCGASWAEHHRGTNAIGTALAETSEIEINGAEHYLEPNEFLTCAASPILSAQGQLMGILDISGDHRSRHPHTLGLVSTAAQMIENSMVMSSCQHQILVQIHPRAEGIGSVAQGLLAFSEDGCLLGANRKALSLLKLSYHDIGVCRWTHLFDKGFHSILSPQSKIMLQADMLHTRFGTQIYAMVHGQSRLRQRLTVLDVEPQQVAQHNSSANTVDQEWQAAAEKARKVIDKAIPLLITGESGVGKEVFAQGIHASSARRAQAFVAVNCAAIPEHLIEAELFGYVAGAYTGASKQGALGKLREAHGGTLFLDEIGDMPLALQTRLLRVLQERRVTPLGSSKAIEVDFNLICATHQQLKQRVLQGQFREDLFYRINGLTLCLPALRERADFAQLCERMLREFSPALAISIAPEVLVAMSTYSWPGNLRQLSHVLRAAVALLDERETIIAWQHLADDLVTEIGSHQLGKLSDNRVLSTPIAAPLETDNLHERSLQVIQQALQKTQGNVSAAARNLGISRQTLYRKLQELR</sequence>
<evidence type="ECO:0000256" key="3">
    <source>
        <dbReference type="ARBA" id="ARBA00023015"/>
    </source>
</evidence>
<dbReference type="InterPro" id="IPR027417">
    <property type="entry name" value="P-loop_NTPase"/>
</dbReference>
<keyword evidence="8" id="KW-1185">Reference proteome</keyword>
<evidence type="ECO:0000259" key="6">
    <source>
        <dbReference type="PROSITE" id="PS50045"/>
    </source>
</evidence>
<dbReference type="InterPro" id="IPR029016">
    <property type="entry name" value="GAF-like_dom_sf"/>
</dbReference>
<dbReference type="InterPro" id="IPR003018">
    <property type="entry name" value="GAF"/>
</dbReference>
<dbReference type="Pfam" id="PF25601">
    <property type="entry name" value="AAA_lid_14"/>
    <property type="match status" value="1"/>
</dbReference>
<organism evidence="7 8">
    <name type="scientific">Undibacterium seohonense</name>
    <dbReference type="NCBI Taxonomy" id="1344950"/>
    <lineage>
        <taxon>Bacteria</taxon>
        <taxon>Pseudomonadati</taxon>
        <taxon>Pseudomonadota</taxon>
        <taxon>Betaproteobacteria</taxon>
        <taxon>Burkholderiales</taxon>
        <taxon>Oxalobacteraceae</taxon>
        <taxon>Undibacterium</taxon>
    </lineage>
</organism>
<name>A0ABR6X2B0_9BURK</name>
<dbReference type="PROSITE" id="PS00688">
    <property type="entry name" value="SIGMA54_INTERACT_3"/>
    <property type="match status" value="1"/>
</dbReference>
<evidence type="ECO:0000256" key="2">
    <source>
        <dbReference type="ARBA" id="ARBA00022840"/>
    </source>
</evidence>
<dbReference type="RefSeq" id="WP_186922174.1">
    <property type="nucleotide sequence ID" value="NZ_JACOFW010000005.1"/>
</dbReference>
<dbReference type="PANTHER" id="PTHR32071:SF77">
    <property type="entry name" value="TRANSCRIPTIONAL REGULATORY PROTEIN"/>
    <property type="match status" value="1"/>
</dbReference>
<dbReference type="EMBL" id="JACOFW010000005">
    <property type="protein sequence ID" value="MBC3807095.1"/>
    <property type="molecule type" value="Genomic_DNA"/>
</dbReference>
<accession>A0ABR6X2B0</accession>
<evidence type="ECO:0000256" key="1">
    <source>
        <dbReference type="ARBA" id="ARBA00022741"/>
    </source>
</evidence>
<protein>
    <submittedName>
        <fullName evidence="7">Sigma-54-dependent Fis family transcriptional regulator</fullName>
    </submittedName>
</protein>
<dbReference type="Pfam" id="PF01590">
    <property type="entry name" value="GAF"/>
    <property type="match status" value="1"/>
</dbReference>
<dbReference type="PROSITE" id="PS50045">
    <property type="entry name" value="SIGMA54_INTERACT_4"/>
    <property type="match status" value="1"/>
</dbReference>
<dbReference type="InterPro" id="IPR009057">
    <property type="entry name" value="Homeodomain-like_sf"/>
</dbReference>
<proteinExistence type="predicted"/>
<gene>
    <name evidence="7" type="ORF">H8K52_07025</name>
</gene>
<dbReference type="Gene3D" id="3.40.50.300">
    <property type="entry name" value="P-loop containing nucleotide triphosphate hydrolases"/>
    <property type="match status" value="1"/>
</dbReference>
<evidence type="ECO:0000256" key="5">
    <source>
        <dbReference type="ARBA" id="ARBA00023163"/>
    </source>
</evidence>
<evidence type="ECO:0000313" key="7">
    <source>
        <dbReference type="EMBL" id="MBC3807095.1"/>
    </source>
</evidence>
<dbReference type="InterPro" id="IPR025944">
    <property type="entry name" value="Sigma_54_int_dom_CS"/>
</dbReference>
<dbReference type="InterPro" id="IPR002197">
    <property type="entry name" value="HTH_Fis"/>
</dbReference>
<dbReference type="SMART" id="SM00382">
    <property type="entry name" value="AAA"/>
    <property type="match status" value="1"/>
</dbReference>